<dbReference type="EMBL" id="FN653046">
    <property type="protein sequence ID" value="CBY24569.1"/>
    <property type="molecule type" value="Genomic_DNA"/>
</dbReference>
<name>E4XG29_OIKDI</name>
<organism evidence="1">
    <name type="scientific">Oikopleura dioica</name>
    <name type="common">Tunicate</name>
    <dbReference type="NCBI Taxonomy" id="34765"/>
    <lineage>
        <taxon>Eukaryota</taxon>
        <taxon>Metazoa</taxon>
        <taxon>Chordata</taxon>
        <taxon>Tunicata</taxon>
        <taxon>Appendicularia</taxon>
        <taxon>Copelata</taxon>
        <taxon>Oikopleuridae</taxon>
        <taxon>Oikopleura</taxon>
    </lineage>
</organism>
<dbReference type="OrthoDB" id="10402575at2759"/>
<gene>
    <name evidence="1" type="ORF">GSOID_T00010437001</name>
</gene>
<proteinExistence type="predicted"/>
<dbReference type="Proteomes" id="UP000001307">
    <property type="component" value="Unassembled WGS sequence"/>
</dbReference>
<accession>E4XG29</accession>
<reference evidence="1" key="1">
    <citation type="journal article" date="2010" name="Science">
        <title>Plasticity of animal genome architecture unmasked by rapid evolution of a pelagic tunicate.</title>
        <authorList>
            <person name="Denoeud F."/>
            <person name="Henriet S."/>
            <person name="Mungpakdee S."/>
            <person name="Aury J.M."/>
            <person name="Da Silva C."/>
            <person name="Brinkmann H."/>
            <person name="Mikhaleva J."/>
            <person name="Olsen L.C."/>
            <person name="Jubin C."/>
            <person name="Canestro C."/>
            <person name="Bouquet J.M."/>
            <person name="Danks G."/>
            <person name="Poulain J."/>
            <person name="Campsteijn C."/>
            <person name="Adamski M."/>
            <person name="Cross I."/>
            <person name="Yadetie F."/>
            <person name="Muffato M."/>
            <person name="Louis A."/>
            <person name="Butcher S."/>
            <person name="Tsagkogeorga G."/>
            <person name="Konrad A."/>
            <person name="Singh S."/>
            <person name="Jensen M.F."/>
            <person name="Cong E.H."/>
            <person name="Eikeseth-Otteraa H."/>
            <person name="Noel B."/>
            <person name="Anthouard V."/>
            <person name="Porcel B.M."/>
            <person name="Kachouri-Lafond R."/>
            <person name="Nishino A."/>
            <person name="Ugolini M."/>
            <person name="Chourrout P."/>
            <person name="Nishida H."/>
            <person name="Aasland R."/>
            <person name="Huzurbazar S."/>
            <person name="Westhof E."/>
            <person name="Delsuc F."/>
            <person name="Lehrach H."/>
            <person name="Reinhardt R."/>
            <person name="Weissenbach J."/>
            <person name="Roy S.W."/>
            <person name="Artiguenave F."/>
            <person name="Postlethwait J.H."/>
            <person name="Manak J.R."/>
            <person name="Thompson E.M."/>
            <person name="Jaillon O."/>
            <person name="Du Pasquier L."/>
            <person name="Boudinot P."/>
            <person name="Liberles D.A."/>
            <person name="Volff J.N."/>
            <person name="Philippe H."/>
            <person name="Lenhard B."/>
            <person name="Roest Crollius H."/>
            <person name="Wincker P."/>
            <person name="Chourrout D."/>
        </authorList>
    </citation>
    <scope>NUCLEOTIDE SEQUENCE [LARGE SCALE GENOMIC DNA]</scope>
</reference>
<evidence type="ECO:0000313" key="2">
    <source>
        <dbReference type="Proteomes" id="UP000001307"/>
    </source>
</evidence>
<dbReference type="AlphaFoldDB" id="E4XG29"/>
<evidence type="ECO:0000313" key="1">
    <source>
        <dbReference type="EMBL" id="CBY24569.1"/>
    </source>
</evidence>
<keyword evidence="2" id="KW-1185">Reference proteome</keyword>
<dbReference type="InParanoid" id="E4XG29"/>
<protein>
    <submittedName>
        <fullName evidence="1">Uncharacterized protein</fullName>
    </submittedName>
</protein>
<sequence length="226" mass="26467">MKKLIADKYENTEPKMKVSDLSKWATKELDKPVSTALCKSIMKTTKRDKYDNPERAAFEEFVAFQAKVAFNERRAYTARKEIIEIAKYSSMLPFFDMKHIPSFTPNWYSILRDSYGLPKNTHAPTHAWFHKSDRDGPARMAKAAVYRTRPKVLTPYSWQFIEECFLYNWIEGAHRTAKKEFDEESFRPIADRIDGKPSRRPICPPLPVYKLYHEKKVPNFTQVGGM</sequence>